<proteinExistence type="predicted"/>
<protein>
    <submittedName>
        <fullName evidence="3">Uncharacterized protein</fullName>
    </submittedName>
</protein>
<dbReference type="PANTHER" id="PTHR35896">
    <property type="entry name" value="IG-LIKE DOMAIN-CONTAINING PROTEIN"/>
    <property type="match status" value="1"/>
</dbReference>
<feature type="region of interest" description="Disordered" evidence="1">
    <location>
        <begin position="1"/>
        <end position="31"/>
    </location>
</feature>
<gene>
    <name evidence="3" type="ORF">DL762_002813</name>
</gene>
<evidence type="ECO:0000313" key="3">
    <source>
        <dbReference type="EMBL" id="RYO90204.1"/>
    </source>
</evidence>
<keyword evidence="2" id="KW-0472">Membrane</keyword>
<organism evidence="3 4">
    <name type="scientific">Monosporascus cannonballus</name>
    <dbReference type="NCBI Taxonomy" id="155416"/>
    <lineage>
        <taxon>Eukaryota</taxon>
        <taxon>Fungi</taxon>
        <taxon>Dikarya</taxon>
        <taxon>Ascomycota</taxon>
        <taxon>Pezizomycotina</taxon>
        <taxon>Sordariomycetes</taxon>
        <taxon>Xylariomycetidae</taxon>
        <taxon>Xylariales</taxon>
        <taxon>Xylariales incertae sedis</taxon>
        <taxon>Monosporascus</taxon>
    </lineage>
</organism>
<name>A0ABY0HGU2_9PEZI</name>
<evidence type="ECO:0000256" key="1">
    <source>
        <dbReference type="SAM" id="MobiDB-lite"/>
    </source>
</evidence>
<keyword evidence="2" id="KW-0812">Transmembrane</keyword>
<dbReference type="InterPro" id="IPR053008">
    <property type="entry name" value="Phomopsin_biosynth_assoc"/>
</dbReference>
<dbReference type="PANTHER" id="PTHR35896:SF3">
    <property type="entry name" value="MAJOR FACILITATOR SUPERFAMILY TRANSPORTER"/>
    <property type="match status" value="1"/>
</dbReference>
<keyword evidence="2" id="KW-1133">Transmembrane helix</keyword>
<keyword evidence="4" id="KW-1185">Reference proteome</keyword>
<reference evidence="3 4" key="1">
    <citation type="submission" date="2018-06" db="EMBL/GenBank/DDBJ databases">
        <title>Complete Genomes of Monosporascus.</title>
        <authorList>
            <person name="Robinson A.J."/>
            <person name="Natvig D.O."/>
        </authorList>
    </citation>
    <scope>NUCLEOTIDE SEQUENCE [LARGE SCALE GENOMIC DNA]</scope>
    <source>
        <strain evidence="3 4">CBS 609.92</strain>
    </source>
</reference>
<evidence type="ECO:0000256" key="2">
    <source>
        <dbReference type="SAM" id="Phobius"/>
    </source>
</evidence>
<dbReference type="Proteomes" id="UP000294003">
    <property type="component" value="Unassembled WGS sequence"/>
</dbReference>
<dbReference type="EMBL" id="QJNS01000060">
    <property type="protein sequence ID" value="RYO90204.1"/>
    <property type="molecule type" value="Genomic_DNA"/>
</dbReference>
<feature type="transmembrane region" description="Helical" evidence="2">
    <location>
        <begin position="52"/>
        <end position="74"/>
    </location>
</feature>
<accession>A0ABY0HGU2</accession>
<evidence type="ECO:0000313" key="4">
    <source>
        <dbReference type="Proteomes" id="UP000294003"/>
    </source>
</evidence>
<sequence>MPSSSSRSSRNSSDGTQKPLLGRDGDDSEEYLRTPSGLLDIPINRDMSSYRVLSFTLVGALVASLIWTMALGVLSKPSCGQQPVLEMDRHDDSRHPAGWDGPTDPAGYPFPKSALNNPLVNLSVPLTQPPIQPGEVPTTNGPNCGDTVEVAKARGCKFDWTVNSWVPPMCVSDELTEAFVHSREWLVYEDEERTKRIPIESVLTGTHENMWVDWGYHVVHCEFAFKKLALAGRTPNMAYVGQVINEYHTNHCVTEILANRTFAPLTFQDTYLHRGFASCYRKA</sequence>
<comment type="caution">
    <text evidence="3">The sequence shown here is derived from an EMBL/GenBank/DDBJ whole genome shotgun (WGS) entry which is preliminary data.</text>
</comment>
<feature type="compositionally biased region" description="Low complexity" evidence="1">
    <location>
        <begin position="1"/>
        <end position="13"/>
    </location>
</feature>